<dbReference type="AlphaFoldDB" id="A0A1I4R7M9"/>
<gene>
    <name evidence="2" type="ORF">SAMN05660836_00451</name>
</gene>
<name>A0A1I4R7M9_9BACT</name>
<dbReference type="EMBL" id="FOUU01000001">
    <property type="protein sequence ID" value="SFM48247.1"/>
    <property type="molecule type" value="Genomic_DNA"/>
</dbReference>
<sequence length="266" mass="29312">MKGVKPAFVTMVVACLLICASLSYAHFGVIIPSDDIVAGSESKEISLSVKFVHPMEGVYMEMAKPKKFGVFCRGKSEDLTGSLVSAKAEGPCQGGSCTYWTATYTIKRPGDYIFFVEPEPYWEPAEDKYIVHYTKVWVNALGMEEGWDASLNLPIEIIPLTRPYGLWTGNVFQGLVLVNGKPAPNLEVEVEYMNGSGDDKVIPPADPYITQVIKTDSNGVFTYAMPKAGWWGFAALADAPWKLKHDGQEKDVEIGGVVWVRVVDMK</sequence>
<evidence type="ECO:0000256" key="1">
    <source>
        <dbReference type="SAM" id="SignalP"/>
    </source>
</evidence>
<proteinExistence type="predicted"/>
<dbReference type="Pfam" id="PF10670">
    <property type="entry name" value="DUF4198"/>
    <property type="match status" value="1"/>
</dbReference>
<dbReference type="Proteomes" id="UP000199611">
    <property type="component" value="Unassembled WGS sequence"/>
</dbReference>
<dbReference type="RefSeq" id="WP_093393161.1">
    <property type="nucleotide sequence ID" value="NZ_FOUU01000001.1"/>
</dbReference>
<keyword evidence="1" id="KW-0732">Signal</keyword>
<feature type="signal peptide" evidence="1">
    <location>
        <begin position="1"/>
        <end position="25"/>
    </location>
</feature>
<organism evidence="2 3">
    <name type="scientific">Thermodesulforhabdus norvegica</name>
    <dbReference type="NCBI Taxonomy" id="39841"/>
    <lineage>
        <taxon>Bacteria</taxon>
        <taxon>Pseudomonadati</taxon>
        <taxon>Thermodesulfobacteriota</taxon>
        <taxon>Syntrophobacteria</taxon>
        <taxon>Syntrophobacterales</taxon>
        <taxon>Thermodesulforhabdaceae</taxon>
        <taxon>Thermodesulforhabdus</taxon>
    </lineage>
</organism>
<protein>
    <submittedName>
        <fullName evidence="2">Cobalt/nickel transport protein</fullName>
    </submittedName>
</protein>
<feature type="chain" id="PRO_5011641816" evidence="1">
    <location>
        <begin position="26"/>
        <end position="266"/>
    </location>
</feature>
<dbReference type="STRING" id="39841.SAMN05660836_00451"/>
<dbReference type="OrthoDB" id="9780723at2"/>
<evidence type="ECO:0000313" key="2">
    <source>
        <dbReference type="EMBL" id="SFM48247.1"/>
    </source>
</evidence>
<dbReference type="InterPro" id="IPR019613">
    <property type="entry name" value="DUF4198"/>
</dbReference>
<accession>A0A1I4R7M9</accession>
<keyword evidence="3" id="KW-1185">Reference proteome</keyword>
<reference evidence="3" key="1">
    <citation type="submission" date="2016-10" db="EMBL/GenBank/DDBJ databases">
        <authorList>
            <person name="Varghese N."/>
            <person name="Submissions S."/>
        </authorList>
    </citation>
    <scope>NUCLEOTIDE SEQUENCE [LARGE SCALE GENOMIC DNA]</scope>
    <source>
        <strain evidence="3">DSM 9990</strain>
    </source>
</reference>
<evidence type="ECO:0000313" key="3">
    <source>
        <dbReference type="Proteomes" id="UP000199611"/>
    </source>
</evidence>